<evidence type="ECO:0000313" key="4">
    <source>
        <dbReference type="Proteomes" id="UP000256519"/>
    </source>
</evidence>
<evidence type="ECO:0000259" key="2">
    <source>
        <dbReference type="PROSITE" id="PS50801"/>
    </source>
</evidence>
<dbReference type="PANTHER" id="PTHR33745:SF3">
    <property type="entry name" value="RSBT CO-ANTAGONIST PROTEIN RSBRC"/>
    <property type="match status" value="1"/>
</dbReference>
<evidence type="ECO:0000256" key="1">
    <source>
        <dbReference type="ARBA" id="ARBA00022553"/>
    </source>
</evidence>
<proteinExistence type="predicted"/>
<dbReference type="PROSITE" id="PS50801">
    <property type="entry name" value="STAS"/>
    <property type="match status" value="1"/>
</dbReference>
<accession>A0A3D8WVU2</accession>
<dbReference type="AlphaFoldDB" id="A0A3D8WVU2"/>
<dbReference type="CDD" id="cd07041">
    <property type="entry name" value="STAS_RsbR_RsbS_like"/>
    <property type="match status" value="1"/>
</dbReference>
<dbReference type="InterPro" id="IPR036513">
    <property type="entry name" value="STAS_dom_sf"/>
</dbReference>
<dbReference type="SUPFAM" id="SSF52091">
    <property type="entry name" value="SpoIIaa-like"/>
    <property type="match status" value="1"/>
</dbReference>
<dbReference type="Gene3D" id="3.30.750.24">
    <property type="entry name" value="STAS domain"/>
    <property type="match status" value="1"/>
</dbReference>
<reference evidence="3 4" key="1">
    <citation type="journal article" date="2018" name="Appl. Environ. Microbiol.">
        <title>Antimicrobial susceptibility testing and tentative epidemiological cut-off values of five Bacillus species relevant for use as animal feed additives or for plant protection.</title>
        <authorList>
            <person name="Agerso Y."/>
            <person name="Stuer-Lauridsen B."/>
            <person name="Bjerre K."/>
            <person name="Jensen M.G."/>
            <person name="Johansen E."/>
            <person name="Bennedsen M."/>
            <person name="Brockmann E."/>
            <person name="Nielsen B."/>
        </authorList>
    </citation>
    <scope>NUCLEOTIDE SEQUENCE [LARGE SCALE GENOMIC DNA]</scope>
    <source>
        <strain evidence="3 4">CHCC20162</strain>
    </source>
</reference>
<dbReference type="EMBL" id="PQWM01000038">
    <property type="protein sequence ID" value="RDZ09210.1"/>
    <property type="molecule type" value="Genomic_DNA"/>
</dbReference>
<name>A0A3D8WVU2_PRIMG</name>
<sequence>MKEELQYIGEKIVKNNDKLAKSLSELMYIEYNQKLHQYGIEEYHIMEWTMKLIQYIGESLLKDQKTVTKKITNLATYIGKIIAENGISLKHAIKSISFVRHVIWNVFTEELEQNRLSAITMLSVSKIIDPFLDEISYIFSQIYEVQNKKKIDIAYTALEELSVPIVPITRGVAVMPIIGEIDTHRSTLIMQTGLDKSAHMELSHLILDISGIQIVDTMIVNNLFNLVQALRLLGIETILTGIRPEIAQTSVRLGIDFRKINTKATLEQALEGIGFRRVMNK</sequence>
<dbReference type="PANTHER" id="PTHR33745">
    <property type="entry name" value="RSBT ANTAGONIST PROTEIN RSBS-RELATED"/>
    <property type="match status" value="1"/>
</dbReference>
<keyword evidence="1" id="KW-0597">Phosphoprotein</keyword>
<feature type="domain" description="STAS" evidence="2">
    <location>
        <begin position="162"/>
        <end position="273"/>
    </location>
</feature>
<organism evidence="3 4">
    <name type="scientific">Priestia megaterium</name>
    <name type="common">Bacillus megaterium</name>
    <dbReference type="NCBI Taxonomy" id="1404"/>
    <lineage>
        <taxon>Bacteria</taxon>
        <taxon>Bacillati</taxon>
        <taxon>Bacillota</taxon>
        <taxon>Bacilli</taxon>
        <taxon>Bacillales</taxon>
        <taxon>Bacillaceae</taxon>
        <taxon>Priestia</taxon>
    </lineage>
</organism>
<gene>
    <name evidence="3" type="ORF">C3744_24960</name>
</gene>
<protein>
    <submittedName>
        <fullName evidence="3">Modulator protein</fullName>
    </submittedName>
</protein>
<dbReference type="RefSeq" id="WP_116077671.1">
    <property type="nucleotide sequence ID" value="NZ_CP187630.1"/>
</dbReference>
<dbReference type="InterPro" id="IPR051932">
    <property type="entry name" value="Bact_StressResp_Reg"/>
</dbReference>
<comment type="caution">
    <text evidence="3">The sequence shown here is derived from an EMBL/GenBank/DDBJ whole genome shotgun (WGS) entry which is preliminary data.</text>
</comment>
<dbReference type="InterPro" id="IPR002645">
    <property type="entry name" value="STAS_dom"/>
</dbReference>
<dbReference type="Pfam" id="PF01740">
    <property type="entry name" value="STAS"/>
    <property type="match status" value="1"/>
</dbReference>
<dbReference type="Proteomes" id="UP000256519">
    <property type="component" value="Unassembled WGS sequence"/>
</dbReference>
<evidence type="ECO:0000313" key="3">
    <source>
        <dbReference type="EMBL" id="RDZ09210.1"/>
    </source>
</evidence>